<evidence type="ECO:0000313" key="6">
    <source>
        <dbReference type="Proteomes" id="UP000504606"/>
    </source>
</evidence>
<dbReference type="InterPro" id="IPR000210">
    <property type="entry name" value="BTB/POZ_dom"/>
</dbReference>
<feature type="region of interest" description="Disordered" evidence="5">
    <location>
        <begin position="531"/>
        <end position="578"/>
    </location>
</feature>
<dbReference type="OrthoDB" id="10261408at2759"/>
<dbReference type="GO" id="GO:0006357">
    <property type="term" value="P:regulation of transcription by RNA polymerase II"/>
    <property type="evidence" value="ECO:0007669"/>
    <property type="project" value="TreeGrafter"/>
</dbReference>
<proteinExistence type="predicted"/>
<dbReference type="Gene3D" id="1.10.10.60">
    <property type="entry name" value="Homeodomain-like"/>
    <property type="match status" value="1"/>
</dbReference>
<feature type="region of interest" description="Disordered" evidence="5">
    <location>
        <begin position="123"/>
        <end position="196"/>
    </location>
</feature>
<feature type="compositionally biased region" description="Low complexity" evidence="5">
    <location>
        <begin position="638"/>
        <end position="660"/>
    </location>
</feature>
<feature type="compositionally biased region" description="Basic and acidic residues" evidence="5">
    <location>
        <begin position="542"/>
        <end position="556"/>
    </location>
</feature>
<feature type="compositionally biased region" description="Low complexity" evidence="5">
    <location>
        <begin position="450"/>
        <end position="466"/>
    </location>
</feature>
<feature type="region of interest" description="Disordered" evidence="5">
    <location>
        <begin position="597"/>
        <end position="715"/>
    </location>
</feature>
<dbReference type="Gene3D" id="3.30.710.10">
    <property type="entry name" value="Potassium Channel Kv1.1, Chain A"/>
    <property type="match status" value="1"/>
</dbReference>
<dbReference type="InterPro" id="IPR011333">
    <property type="entry name" value="SKP1/BTB/POZ_sf"/>
</dbReference>
<dbReference type="PANTHER" id="PTHR23110">
    <property type="entry name" value="BTB DOMAIN TRANSCRIPTION FACTOR"/>
    <property type="match status" value="1"/>
</dbReference>
<dbReference type="Pfam" id="PF00651">
    <property type="entry name" value="BTB"/>
    <property type="match status" value="1"/>
</dbReference>
<sequence length="715" mass="76793">MANAGQQYCLRWNNHRSNLLTVFDQLLQSEAFTDVTLACEGGVSIKCHKMVLAACSAYFAALFSELPCKHPVVVLKDVKYADMKAILEYMYRGEVNVEQQQLTALIRVAETLKVKGLVEENGHHSSGCAPEDYKHHNNNTISNPKEDLVPSSAPSPPSSITTSTGLGPSSPPHSTYNKYPYKSPSSDRERERDRDRERARLPLPLWAMPGVPLATSPLQPQSSLLAAAYESGDMSPLQRKKLSSLLLHSRDTPILRTVLGQAQGSEGAAGNVPGSTASRASSGSGAGAAQGQADSSQPVSLVCHPDSHDSRPGSHSHSNGFMYDFEKVKQEGNEGSPSPYTDISMNEEELEKSRMMIPSSSPLSAADMRGVSSNIVPYVQQQKPEWKRYKQYTRNDIECAIEAVRSGMSALKAARKFGVPSRTLYDKVKKRGIVTNRPIKRASNGGNGAASGSNVSANGNGEASNGASSNGVAFPFGLSGAPVQGWMAHNMEEPENSSMPAQGLVEHWMVKAEMERDAIVAMASAQAAHALSINSASSSSPPEDRDRDRDRDRSPEARSPSPSAKPAPRYPPHLAGALGLGQLGQLGHALSALGAQVPPAARSESPPPQRERDASSPPMDVDGYQDQVEDLSVARTTSSSEEMSPPSSAAAHAAAAPHASRVIVSMQAARQEEERERERERERDLDRGLEIRGPAPIIAMDETRGSPMEVGGERD</sequence>
<feature type="region of interest" description="Disordered" evidence="5">
    <location>
        <begin position="436"/>
        <end position="466"/>
    </location>
</feature>
<evidence type="ECO:0000256" key="3">
    <source>
        <dbReference type="ARBA" id="ARBA00023242"/>
    </source>
</evidence>
<dbReference type="PROSITE" id="PS50097">
    <property type="entry name" value="BTB"/>
    <property type="match status" value="1"/>
</dbReference>
<dbReference type="CTD" id="44855"/>
<organism evidence="6 7">
    <name type="scientific">Frankliniella occidentalis</name>
    <name type="common">Western flower thrips</name>
    <name type="synonym">Euthrips occidentalis</name>
    <dbReference type="NCBI Taxonomy" id="133901"/>
    <lineage>
        <taxon>Eukaryota</taxon>
        <taxon>Metazoa</taxon>
        <taxon>Ecdysozoa</taxon>
        <taxon>Arthropoda</taxon>
        <taxon>Hexapoda</taxon>
        <taxon>Insecta</taxon>
        <taxon>Pterygota</taxon>
        <taxon>Neoptera</taxon>
        <taxon>Paraneoptera</taxon>
        <taxon>Thysanoptera</taxon>
        <taxon>Terebrantia</taxon>
        <taxon>Thripoidea</taxon>
        <taxon>Thripidae</taxon>
        <taxon>Frankliniella</taxon>
    </lineage>
</organism>
<dbReference type="SUPFAM" id="SSF46689">
    <property type="entry name" value="Homeodomain-like"/>
    <property type="match status" value="1"/>
</dbReference>
<evidence type="ECO:0000256" key="1">
    <source>
        <dbReference type="ARBA" id="ARBA00004123"/>
    </source>
</evidence>
<dbReference type="GO" id="GO:0003677">
    <property type="term" value="F:DNA binding"/>
    <property type="evidence" value="ECO:0007669"/>
    <property type="project" value="UniProtKB-UniRule"/>
</dbReference>
<dbReference type="CDD" id="cd18315">
    <property type="entry name" value="BTB_POZ_BAB-like"/>
    <property type="match status" value="1"/>
</dbReference>
<dbReference type="InterPro" id="IPR009057">
    <property type="entry name" value="Homeodomain-like_sf"/>
</dbReference>
<accession>A0A6J1RVJ0</accession>
<dbReference type="InterPro" id="IPR007889">
    <property type="entry name" value="HTH_Psq"/>
</dbReference>
<keyword evidence="6" id="KW-1185">Reference proteome</keyword>
<protein>
    <submittedName>
        <fullName evidence="7">Uncharacterized protein LOC113202800</fullName>
    </submittedName>
</protein>
<feature type="compositionally biased region" description="Low complexity" evidence="5">
    <location>
        <begin position="274"/>
        <end position="297"/>
    </location>
</feature>
<dbReference type="GeneID" id="113202800"/>
<reference evidence="7" key="1">
    <citation type="submission" date="2025-08" db="UniProtKB">
        <authorList>
            <consortium name="RefSeq"/>
        </authorList>
    </citation>
    <scope>IDENTIFICATION</scope>
    <source>
        <tissue evidence="7">Whole organism</tissue>
    </source>
</reference>
<dbReference type="KEGG" id="foc:113202800"/>
<feature type="compositionally biased region" description="Low complexity" evidence="5">
    <location>
        <begin position="158"/>
        <end position="175"/>
    </location>
</feature>
<dbReference type="PANTHER" id="PTHR23110:SF105">
    <property type="entry name" value="RIBBON, ISOFORM C"/>
    <property type="match status" value="1"/>
</dbReference>
<evidence type="ECO:0000256" key="2">
    <source>
        <dbReference type="ARBA" id="ARBA00023125"/>
    </source>
</evidence>
<keyword evidence="2 4" id="KW-0238">DNA-binding</keyword>
<dbReference type="Proteomes" id="UP000504606">
    <property type="component" value="Unplaced"/>
</dbReference>
<name>A0A6J1RVJ0_FRAOC</name>
<dbReference type="FunFam" id="1.10.10.60:FF:000019">
    <property type="entry name" value="Ligand-dependent corepressor isoform 1"/>
    <property type="match status" value="1"/>
</dbReference>
<feature type="compositionally biased region" description="Basic and acidic residues" evidence="5">
    <location>
        <begin position="185"/>
        <end position="196"/>
    </location>
</feature>
<keyword evidence="3 4" id="KW-0539">Nucleus</keyword>
<dbReference type="RefSeq" id="XP_052132974.1">
    <property type="nucleotide sequence ID" value="XM_052277014.1"/>
</dbReference>
<feature type="DNA-binding region" description="H-T-H motif" evidence="4">
    <location>
        <begin position="410"/>
        <end position="430"/>
    </location>
</feature>
<gene>
    <name evidence="7" type="primary">LOC113202800</name>
</gene>
<dbReference type="SUPFAM" id="SSF54695">
    <property type="entry name" value="POZ domain"/>
    <property type="match status" value="1"/>
</dbReference>
<dbReference type="InterPro" id="IPR051095">
    <property type="entry name" value="Dros_DevTransReg"/>
</dbReference>
<feature type="compositionally biased region" description="Low complexity" evidence="5">
    <location>
        <begin position="531"/>
        <end position="541"/>
    </location>
</feature>
<dbReference type="AlphaFoldDB" id="A0A6J1RVJ0"/>
<evidence type="ECO:0000256" key="5">
    <source>
        <dbReference type="SAM" id="MobiDB-lite"/>
    </source>
</evidence>
<feature type="compositionally biased region" description="Basic and acidic residues" evidence="5">
    <location>
        <begin position="670"/>
        <end position="690"/>
    </location>
</feature>
<dbReference type="Pfam" id="PF05225">
    <property type="entry name" value="HTH_psq"/>
    <property type="match status" value="1"/>
</dbReference>
<dbReference type="SMART" id="SM00225">
    <property type="entry name" value="BTB"/>
    <property type="match status" value="1"/>
</dbReference>
<dbReference type="PROSITE" id="PS50960">
    <property type="entry name" value="HTH_PSQ"/>
    <property type="match status" value="1"/>
</dbReference>
<comment type="subcellular location">
    <subcellularLocation>
        <location evidence="1 4">Nucleus</location>
    </subcellularLocation>
</comment>
<evidence type="ECO:0000256" key="4">
    <source>
        <dbReference type="PROSITE-ProRule" id="PRU00320"/>
    </source>
</evidence>
<evidence type="ECO:0000313" key="7">
    <source>
        <dbReference type="RefSeq" id="XP_052132974.1"/>
    </source>
</evidence>
<dbReference type="GO" id="GO:0005634">
    <property type="term" value="C:nucleus"/>
    <property type="evidence" value="ECO:0007669"/>
    <property type="project" value="UniProtKB-SubCell"/>
</dbReference>
<feature type="region of interest" description="Disordered" evidence="5">
    <location>
        <begin position="262"/>
        <end position="320"/>
    </location>
</feature>